<comment type="function">
    <text evidence="11">Cysteine protease that plays a key role in autophagy by mediating both proteolytic activation and delipidation of ATG8 family proteins.</text>
</comment>
<organism evidence="15">
    <name type="scientific">Soboliphyme baturini</name>
    <dbReference type="NCBI Taxonomy" id="241478"/>
    <lineage>
        <taxon>Eukaryota</taxon>
        <taxon>Metazoa</taxon>
        <taxon>Ecdysozoa</taxon>
        <taxon>Nematoda</taxon>
        <taxon>Enoplea</taxon>
        <taxon>Dorylaimia</taxon>
        <taxon>Dioctophymatida</taxon>
        <taxon>Dioctophymatoidea</taxon>
        <taxon>Soboliphymatidae</taxon>
        <taxon>Soboliphyme</taxon>
    </lineage>
</organism>
<dbReference type="SUPFAM" id="SSF54001">
    <property type="entry name" value="Cysteine proteinases"/>
    <property type="match status" value="1"/>
</dbReference>
<name>A0A183IPL3_9BILA</name>
<dbReference type="GO" id="GO:0000423">
    <property type="term" value="P:mitophagy"/>
    <property type="evidence" value="ECO:0007669"/>
    <property type="project" value="TreeGrafter"/>
</dbReference>
<evidence type="ECO:0000256" key="2">
    <source>
        <dbReference type="ARBA" id="ARBA00010958"/>
    </source>
</evidence>
<protein>
    <recommendedName>
        <fullName evidence="11">Cysteine protease</fullName>
        <ecNumber evidence="11">3.4.22.-</ecNumber>
    </recommendedName>
</protein>
<evidence type="ECO:0000256" key="6">
    <source>
        <dbReference type="ARBA" id="ARBA00022801"/>
    </source>
</evidence>
<dbReference type="PANTHER" id="PTHR22624">
    <property type="entry name" value="CYSTEINE PROTEASE ATG4"/>
    <property type="match status" value="1"/>
</dbReference>
<comment type="subcellular location">
    <subcellularLocation>
        <location evidence="1 11">Cytoplasm</location>
    </subcellularLocation>
</comment>
<reference evidence="15" key="1">
    <citation type="submission" date="2016-06" db="UniProtKB">
        <authorList>
            <consortium name="WormBaseParasite"/>
        </authorList>
    </citation>
    <scope>IDENTIFICATION</scope>
</reference>
<keyword evidence="6 11" id="KW-0378">Hydrolase</keyword>
<evidence type="ECO:0000256" key="4">
    <source>
        <dbReference type="ARBA" id="ARBA00022490"/>
    </source>
</evidence>
<dbReference type="GO" id="GO:0019786">
    <property type="term" value="F:protein-phosphatidylethanolamide deconjugating activity"/>
    <property type="evidence" value="ECO:0007669"/>
    <property type="project" value="InterPro"/>
</dbReference>
<evidence type="ECO:0000256" key="5">
    <source>
        <dbReference type="ARBA" id="ARBA00022670"/>
    </source>
</evidence>
<comment type="catalytic activity">
    <reaction evidence="10">
        <text>[protein]-C-terminal L-amino acid-glycyl-phosphatidylethanolamide + H2O = [protein]-C-terminal L-amino acid-glycine + a 1,2-diacyl-sn-glycero-3-phosphoethanolamine</text>
        <dbReference type="Rhea" id="RHEA:67548"/>
        <dbReference type="Rhea" id="RHEA-COMP:17323"/>
        <dbReference type="Rhea" id="RHEA-COMP:17324"/>
        <dbReference type="ChEBI" id="CHEBI:15377"/>
        <dbReference type="ChEBI" id="CHEBI:64612"/>
        <dbReference type="ChEBI" id="CHEBI:172940"/>
        <dbReference type="ChEBI" id="CHEBI:172941"/>
    </reaction>
    <physiologicalReaction direction="left-to-right" evidence="10">
        <dbReference type="Rhea" id="RHEA:67549"/>
    </physiologicalReaction>
</comment>
<keyword evidence="4 11" id="KW-0963">Cytoplasm</keyword>
<evidence type="ECO:0000259" key="12">
    <source>
        <dbReference type="Pfam" id="PF03416"/>
    </source>
</evidence>
<proteinExistence type="inferred from homology"/>
<dbReference type="EC" id="3.4.22.-" evidence="11"/>
<dbReference type="InterPro" id="IPR046792">
    <property type="entry name" value="Peptidase_C54_cat"/>
</dbReference>
<dbReference type="PANTHER" id="PTHR22624:SF49">
    <property type="entry name" value="CYSTEINE PROTEASE"/>
    <property type="match status" value="1"/>
</dbReference>
<evidence type="ECO:0000313" key="15">
    <source>
        <dbReference type="WBParaSite" id="SBAD_0000578201-mRNA-1"/>
    </source>
</evidence>
<feature type="domain" description="Peptidase C54 catalytic" evidence="12">
    <location>
        <begin position="1"/>
        <end position="241"/>
    </location>
</feature>
<sequence>MLRCGQMLLAQAMVMKHLGRGMSCDASYAKILRMFQDKKNSLYSIHQIAQMGESEGKGIGEWFGPNTVMQVLKKLSMYDTWNKFAIHIAMNSAVVIEDQNASFSRYTSQQKPPNYCWRPLLLVIPLRLGLLHLNPCYVQALKVGFFILRSPRCFGCSGYLGMIGGRPNHALYFIGLAGDKLIYLDPHASQISVDLDEGCEALQDASYHSTSLLSMPVDNIDPSIAIAFYCESEIDFDAFCDFAQQELLAQHCPLFEILEKHPATWPRFQPYVRVDEKQSGNHVLPFDSWHI</sequence>
<dbReference type="Proteomes" id="UP000270296">
    <property type="component" value="Unassembled WGS sequence"/>
</dbReference>
<dbReference type="AlphaFoldDB" id="A0A183IPL3"/>
<accession>A0A183IPL3</accession>
<evidence type="ECO:0000256" key="7">
    <source>
        <dbReference type="ARBA" id="ARBA00022807"/>
    </source>
</evidence>
<evidence type="ECO:0000313" key="14">
    <source>
        <dbReference type="Proteomes" id="UP000270296"/>
    </source>
</evidence>
<dbReference type="EMBL" id="UZAM01009077">
    <property type="protein sequence ID" value="VDP07587.1"/>
    <property type="molecule type" value="Genomic_DNA"/>
</dbReference>
<keyword evidence="3" id="KW-0813">Transport</keyword>
<dbReference type="OrthoDB" id="2960936at2759"/>
<evidence type="ECO:0000256" key="1">
    <source>
        <dbReference type="ARBA" id="ARBA00004496"/>
    </source>
</evidence>
<dbReference type="GO" id="GO:0000045">
    <property type="term" value="P:autophagosome assembly"/>
    <property type="evidence" value="ECO:0007669"/>
    <property type="project" value="TreeGrafter"/>
</dbReference>
<dbReference type="GO" id="GO:0015031">
    <property type="term" value="P:protein transport"/>
    <property type="evidence" value="ECO:0007669"/>
    <property type="project" value="UniProtKB-KW"/>
</dbReference>
<evidence type="ECO:0000256" key="8">
    <source>
        <dbReference type="ARBA" id="ARBA00022927"/>
    </source>
</evidence>
<evidence type="ECO:0000256" key="10">
    <source>
        <dbReference type="ARBA" id="ARBA00029362"/>
    </source>
</evidence>
<keyword evidence="14" id="KW-1185">Reference proteome</keyword>
<dbReference type="GO" id="GO:0005737">
    <property type="term" value="C:cytoplasm"/>
    <property type="evidence" value="ECO:0007669"/>
    <property type="project" value="UniProtKB-SubCell"/>
</dbReference>
<dbReference type="Pfam" id="PF03416">
    <property type="entry name" value="Peptidase_C54"/>
    <property type="match status" value="1"/>
</dbReference>
<keyword evidence="7" id="KW-0788">Thiol protease</keyword>
<dbReference type="GO" id="GO:0016485">
    <property type="term" value="P:protein processing"/>
    <property type="evidence" value="ECO:0007669"/>
    <property type="project" value="TreeGrafter"/>
</dbReference>
<comment type="similarity">
    <text evidence="2 11">Belongs to the peptidase C54 family.</text>
</comment>
<dbReference type="InterPro" id="IPR005078">
    <property type="entry name" value="Peptidase_C54"/>
</dbReference>
<reference evidence="13 14" key="2">
    <citation type="submission" date="2018-11" db="EMBL/GenBank/DDBJ databases">
        <authorList>
            <consortium name="Pathogen Informatics"/>
        </authorList>
    </citation>
    <scope>NUCLEOTIDE SEQUENCE [LARGE SCALE GENOMIC DNA]</scope>
</reference>
<dbReference type="GO" id="GO:0034727">
    <property type="term" value="P:piecemeal microautophagy of the nucleus"/>
    <property type="evidence" value="ECO:0007669"/>
    <property type="project" value="TreeGrafter"/>
</dbReference>
<dbReference type="InterPro" id="IPR038765">
    <property type="entry name" value="Papain-like_cys_pep_sf"/>
</dbReference>
<dbReference type="GO" id="GO:0004197">
    <property type="term" value="F:cysteine-type endopeptidase activity"/>
    <property type="evidence" value="ECO:0007669"/>
    <property type="project" value="TreeGrafter"/>
</dbReference>
<keyword evidence="9 11" id="KW-0072">Autophagy</keyword>
<evidence type="ECO:0000256" key="9">
    <source>
        <dbReference type="ARBA" id="ARBA00023006"/>
    </source>
</evidence>
<gene>
    <name evidence="13" type="ORF">SBAD_LOCUS5560</name>
</gene>
<dbReference type="WBParaSite" id="SBAD_0000578201-mRNA-1">
    <property type="protein sequence ID" value="SBAD_0000578201-mRNA-1"/>
    <property type="gene ID" value="SBAD_0000578201"/>
</dbReference>
<evidence type="ECO:0000256" key="11">
    <source>
        <dbReference type="RuleBase" id="RU363115"/>
    </source>
</evidence>
<evidence type="ECO:0000313" key="13">
    <source>
        <dbReference type="EMBL" id="VDP07587.1"/>
    </source>
</evidence>
<keyword evidence="5 11" id="KW-0645">Protease</keyword>
<keyword evidence="8 11" id="KW-0653">Protein transport</keyword>
<dbReference type="GO" id="GO:0035973">
    <property type="term" value="P:aggrephagy"/>
    <property type="evidence" value="ECO:0007669"/>
    <property type="project" value="TreeGrafter"/>
</dbReference>
<evidence type="ECO:0000256" key="3">
    <source>
        <dbReference type="ARBA" id="ARBA00022448"/>
    </source>
</evidence>